<dbReference type="PANTHER" id="PTHR43179">
    <property type="entry name" value="RHAMNOSYLTRANSFERASE WBBL"/>
    <property type="match status" value="1"/>
</dbReference>
<evidence type="ECO:0000259" key="4">
    <source>
        <dbReference type="Pfam" id="PF00535"/>
    </source>
</evidence>
<comment type="caution">
    <text evidence="5">The sequence shown here is derived from an EMBL/GenBank/DDBJ whole genome shotgun (WGS) entry which is preliminary data.</text>
</comment>
<dbReference type="RefSeq" id="WP_068705712.1">
    <property type="nucleotide sequence ID" value="NZ_BDCR01000004.1"/>
</dbReference>
<dbReference type="InterPro" id="IPR001173">
    <property type="entry name" value="Glyco_trans_2-like"/>
</dbReference>
<feature type="domain" description="Glycosyltransferase 2-like" evidence="4">
    <location>
        <begin position="5"/>
        <end position="114"/>
    </location>
</feature>
<accession>A0A161LFQ6</accession>
<evidence type="ECO:0000256" key="1">
    <source>
        <dbReference type="ARBA" id="ARBA00006739"/>
    </source>
</evidence>
<gene>
    <name evidence="5" type="ORF">PJIAN_4548</name>
</gene>
<evidence type="ECO:0000313" key="5">
    <source>
        <dbReference type="EMBL" id="GAT64005.1"/>
    </source>
</evidence>
<keyword evidence="2" id="KW-0328">Glycosyltransferase</keyword>
<dbReference type="Proteomes" id="UP000076586">
    <property type="component" value="Unassembled WGS sequence"/>
</dbReference>
<name>A0A161LFQ6_9BACT</name>
<dbReference type="CDD" id="cd00761">
    <property type="entry name" value="Glyco_tranf_GTA_type"/>
    <property type="match status" value="1"/>
</dbReference>
<protein>
    <submittedName>
        <fullName evidence="5">Glycosyltransferase, GT2 family</fullName>
    </submittedName>
</protein>
<dbReference type="AlphaFoldDB" id="A0A161LFQ6"/>
<comment type="similarity">
    <text evidence="1">Belongs to the glycosyltransferase 2 family.</text>
</comment>
<keyword evidence="6" id="KW-1185">Reference proteome</keyword>
<dbReference type="InterPro" id="IPR029044">
    <property type="entry name" value="Nucleotide-diphossugar_trans"/>
</dbReference>
<evidence type="ECO:0000256" key="3">
    <source>
        <dbReference type="ARBA" id="ARBA00022679"/>
    </source>
</evidence>
<keyword evidence="3 5" id="KW-0808">Transferase</keyword>
<reference evidence="6" key="2">
    <citation type="journal article" date="2017" name="Genome Announc.">
        <title>Draft genome sequence of Paludibacter jiangxiensis NM7(T), a propionate-producing fermentative bacterium.</title>
        <authorList>
            <person name="Qiu Y.-L."/>
            <person name="Tourlousse D.M."/>
            <person name="Matsuura N."/>
            <person name="Ohashi A."/>
            <person name="Sekiguchi Y."/>
        </authorList>
    </citation>
    <scope>NUCLEOTIDE SEQUENCE [LARGE SCALE GENOMIC DNA]</scope>
    <source>
        <strain evidence="6">NM7</strain>
    </source>
</reference>
<dbReference type="OrthoDB" id="9771846at2"/>
<proteinExistence type="inferred from homology"/>
<dbReference type="SUPFAM" id="SSF53448">
    <property type="entry name" value="Nucleotide-diphospho-sugar transferases"/>
    <property type="match status" value="1"/>
</dbReference>
<dbReference type="EMBL" id="BDCR01000004">
    <property type="protein sequence ID" value="GAT64005.1"/>
    <property type="molecule type" value="Genomic_DNA"/>
</dbReference>
<dbReference type="Gene3D" id="3.90.550.10">
    <property type="entry name" value="Spore Coat Polysaccharide Biosynthesis Protein SpsA, Chain A"/>
    <property type="match status" value="1"/>
</dbReference>
<evidence type="ECO:0000313" key="6">
    <source>
        <dbReference type="Proteomes" id="UP000076586"/>
    </source>
</evidence>
<organism evidence="5 6">
    <name type="scientific">Paludibacter jiangxiensis</name>
    <dbReference type="NCBI Taxonomy" id="681398"/>
    <lineage>
        <taxon>Bacteria</taxon>
        <taxon>Pseudomonadati</taxon>
        <taxon>Bacteroidota</taxon>
        <taxon>Bacteroidia</taxon>
        <taxon>Bacteroidales</taxon>
        <taxon>Paludibacteraceae</taxon>
        <taxon>Paludibacter</taxon>
    </lineage>
</organism>
<dbReference type="GO" id="GO:0016757">
    <property type="term" value="F:glycosyltransferase activity"/>
    <property type="evidence" value="ECO:0007669"/>
    <property type="project" value="UniProtKB-KW"/>
</dbReference>
<dbReference type="STRING" id="681398.PJIAN_4548"/>
<sequence length="305" mass="34555">MRTASFVIPTFRETEKIKTLIHSFDNIRDENIDIIIVNGNPNDETSQWLRDCSDSRIIEKAGNPSLYWAGLVNVGLRHILESEPRPAYVFLMNADIVFSYDILQSFLNEAKILPPCQLGVVTVSNGQIISSGVQVLSWSFTQNRHPLAGSNTSLLPKDQLIPVDFLPTRCIMFPLEALQQAGITSEERLPHYCSDYEFTARLSRFGYKAFIATNITIEVDTHNTGNDVYYKKTSLRKRVVSLFSVKSPSNPVYLTRFIRMVYPWYAKPSAILLYLLRSLLEIVLGGSAVKKLFYRAESGFSGRQV</sequence>
<reference evidence="6" key="1">
    <citation type="submission" date="2016-04" db="EMBL/GenBank/DDBJ databases">
        <title>Draft genome sequence of Paludibacter jiangxiensis strain NM7.</title>
        <authorList>
            <person name="Qiu Y."/>
            <person name="Matsuura N."/>
            <person name="Ohashi A."/>
            <person name="Tourlousse M.D."/>
            <person name="Sekiguchi Y."/>
        </authorList>
    </citation>
    <scope>NUCLEOTIDE SEQUENCE [LARGE SCALE GENOMIC DNA]</scope>
    <source>
        <strain evidence="6">NM7</strain>
    </source>
</reference>
<evidence type="ECO:0000256" key="2">
    <source>
        <dbReference type="ARBA" id="ARBA00022676"/>
    </source>
</evidence>
<dbReference type="PANTHER" id="PTHR43179:SF12">
    <property type="entry name" value="GALACTOFURANOSYLTRANSFERASE GLFT2"/>
    <property type="match status" value="1"/>
</dbReference>
<dbReference type="Pfam" id="PF00535">
    <property type="entry name" value="Glycos_transf_2"/>
    <property type="match status" value="1"/>
</dbReference>